<comment type="subcellular location">
    <subcellularLocation>
        <location evidence="1">Cell outer membrane</location>
    </subcellularLocation>
</comment>
<evidence type="ECO:0000256" key="8">
    <source>
        <dbReference type="ARBA" id="ARBA00023237"/>
    </source>
</evidence>
<dbReference type="InterPro" id="IPR013686">
    <property type="entry name" value="Polypept-transport_assoc_ShlB"/>
</dbReference>
<dbReference type="PANTHER" id="PTHR34597:SF6">
    <property type="entry name" value="BLR6126 PROTEIN"/>
    <property type="match status" value="1"/>
</dbReference>
<dbReference type="EMBL" id="JAVDXO010000002">
    <property type="protein sequence ID" value="MDR7305579.1"/>
    <property type="molecule type" value="Genomic_DNA"/>
</dbReference>
<sequence>MPQLSKFPLHALSLACAVLWLAPLAANAQQTPVPVSPAVSNPSFVIRGFDIVGDNPLSSSDVSRILAPYLRNDATIETLQKATQALEAALKERGYLLHRVALPPQEVGNTVTLNIVKFVIGKVTIEGRERYSEANLRASVPELAEGTAPNFQTLAVQTAIANESPGKQVQVSLKESEQPDKIDARILVKEDKPWYVSVNAANTGSKATGNDRVTLAAGHANIADLDHSLTLAFTTSMERPDDVRQYGLNYRIPMYRWGGVLGANFTQSDVLGDFGSFKSTGAGQTAGISYNHYLAPQGGFRSYLLLGVDDKQFNVTKINGVPLAGQTTRRSLPLTFGYNARLESDLATWGYNADVAINLPGGDGNDLAAYRTEDTRISTASWTAVHGGANYLAGLGGGWLWGVRGQFQYSPDALIAGEQFGIGGATSVRGTGERPISADSGLSLSGEITTPELAPGWRALGFVDAGWLSNNNPNANKLASDNIASVGLGVRYVRSGLSLSADYGRVITGSALPASSGTTYPREGDDKLHINLTARF</sequence>
<dbReference type="PANTHER" id="PTHR34597">
    <property type="entry name" value="SLR1661 PROTEIN"/>
    <property type="match status" value="1"/>
</dbReference>
<dbReference type="Pfam" id="PF08479">
    <property type="entry name" value="POTRA_2"/>
    <property type="match status" value="1"/>
</dbReference>
<feature type="chain" id="PRO_5045803545" evidence="9">
    <location>
        <begin position="29"/>
        <end position="536"/>
    </location>
</feature>
<feature type="signal peptide" evidence="9">
    <location>
        <begin position="1"/>
        <end position="28"/>
    </location>
</feature>
<dbReference type="InterPro" id="IPR051544">
    <property type="entry name" value="TPS_OM_transporter"/>
</dbReference>
<protein>
    <submittedName>
        <fullName evidence="11">Hemolysin activation/secretion protein</fullName>
    </submittedName>
</protein>
<keyword evidence="5" id="KW-0812">Transmembrane</keyword>
<dbReference type="RefSeq" id="WP_310339774.1">
    <property type="nucleotide sequence ID" value="NZ_JAVDXO010000002.1"/>
</dbReference>
<feature type="domain" description="POTRA" evidence="10">
    <location>
        <begin position="44"/>
        <end position="118"/>
    </location>
</feature>
<dbReference type="Proteomes" id="UP001268089">
    <property type="component" value="Unassembled WGS sequence"/>
</dbReference>
<name>A0ABU1ZJ59_9BURK</name>
<keyword evidence="7" id="KW-0472">Membrane</keyword>
<evidence type="ECO:0000256" key="5">
    <source>
        <dbReference type="ARBA" id="ARBA00022692"/>
    </source>
</evidence>
<dbReference type="InterPro" id="IPR034746">
    <property type="entry name" value="POTRA"/>
</dbReference>
<reference evidence="11 12" key="1">
    <citation type="submission" date="2023-07" db="EMBL/GenBank/DDBJ databases">
        <title>Sorghum-associated microbial communities from plants grown in Nebraska, USA.</title>
        <authorList>
            <person name="Schachtman D."/>
        </authorList>
    </citation>
    <scope>NUCLEOTIDE SEQUENCE [LARGE SCALE GENOMIC DNA]</scope>
    <source>
        <strain evidence="11 12">BE308</strain>
    </source>
</reference>
<keyword evidence="4" id="KW-1134">Transmembrane beta strand</keyword>
<accession>A0ABU1ZJ59</accession>
<dbReference type="Pfam" id="PF03865">
    <property type="entry name" value="ShlB"/>
    <property type="match status" value="1"/>
</dbReference>
<evidence type="ECO:0000256" key="6">
    <source>
        <dbReference type="ARBA" id="ARBA00022927"/>
    </source>
</evidence>
<evidence type="ECO:0000256" key="7">
    <source>
        <dbReference type="ARBA" id="ARBA00023136"/>
    </source>
</evidence>
<dbReference type="PROSITE" id="PS51779">
    <property type="entry name" value="POTRA"/>
    <property type="match status" value="1"/>
</dbReference>
<evidence type="ECO:0000313" key="12">
    <source>
        <dbReference type="Proteomes" id="UP001268089"/>
    </source>
</evidence>
<keyword evidence="8" id="KW-0998">Cell outer membrane</keyword>
<evidence type="ECO:0000313" key="11">
    <source>
        <dbReference type="EMBL" id="MDR7305579.1"/>
    </source>
</evidence>
<dbReference type="Gene3D" id="2.40.160.50">
    <property type="entry name" value="membrane protein fhac: a member of the omp85/tpsb transporter family"/>
    <property type="match status" value="1"/>
</dbReference>
<proteinExistence type="inferred from homology"/>
<keyword evidence="9" id="KW-0732">Signal</keyword>
<gene>
    <name evidence="11" type="ORF">J2X15_000857</name>
</gene>
<dbReference type="Gene3D" id="3.10.20.310">
    <property type="entry name" value="membrane protein fhac"/>
    <property type="match status" value="1"/>
</dbReference>
<keyword evidence="3" id="KW-0813">Transport</keyword>
<keyword evidence="12" id="KW-1185">Reference proteome</keyword>
<evidence type="ECO:0000256" key="9">
    <source>
        <dbReference type="SAM" id="SignalP"/>
    </source>
</evidence>
<keyword evidence="6" id="KW-0653">Protein transport</keyword>
<organism evidence="11 12">
    <name type="scientific">Rhodoferax saidenbachensis</name>
    <dbReference type="NCBI Taxonomy" id="1484693"/>
    <lineage>
        <taxon>Bacteria</taxon>
        <taxon>Pseudomonadati</taxon>
        <taxon>Pseudomonadota</taxon>
        <taxon>Betaproteobacteria</taxon>
        <taxon>Burkholderiales</taxon>
        <taxon>Comamonadaceae</taxon>
        <taxon>Rhodoferax</taxon>
    </lineage>
</organism>
<evidence type="ECO:0000256" key="3">
    <source>
        <dbReference type="ARBA" id="ARBA00022448"/>
    </source>
</evidence>
<comment type="similarity">
    <text evidence="2">Belongs to the TPS (TC 1.B.20) family.</text>
</comment>
<evidence type="ECO:0000259" key="10">
    <source>
        <dbReference type="PROSITE" id="PS51779"/>
    </source>
</evidence>
<comment type="caution">
    <text evidence="11">The sequence shown here is derived from an EMBL/GenBank/DDBJ whole genome shotgun (WGS) entry which is preliminary data.</text>
</comment>
<evidence type="ECO:0000256" key="2">
    <source>
        <dbReference type="ARBA" id="ARBA00009055"/>
    </source>
</evidence>
<evidence type="ECO:0000256" key="1">
    <source>
        <dbReference type="ARBA" id="ARBA00004442"/>
    </source>
</evidence>
<dbReference type="InterPro" id="IPR005565">
    <property type="entry name" value="Hemolysn_activator_HlyB_C"/>
</dbReference>
<evidence type="ECO:0000256" key="4">
    <source>
        <dbReference type="ARBA" id="ARBA00022452"/>
    </source>
</evidence>